<dbReference type="KEGG" id="clf:GJQ69_01415"/>
<evidence type="ECO:0008006" key="6">
    <source>
        <dbReference type="Google" id="ProtNLM"/>
    </source>
</evidence>
<dbReference type="PANTHER" id="PTHR43215:SF14">
    <property type="entry name" value="RADIAL SPOKE HEAD 1 HOMOLOG"/>
    <property type="match status" value="1"/>
</dbReference>
<name>A0A859DR50_9FIRM</name>
<proteinExistence type="predicted"/>
<sequence length="517" mass="57794">MGERVFYAITSRSLQEDDRRLLAQVRRTYFEENGAWQQGRVDSDTFGMDDTARYRMTRHSMKWELTAGGQVLQRAVPTENGGYAILTRDEAGDLREKADFDRDHRWVRSSFFHGNPKRPELLLEPEKGDTMLCLRYDDRLHKYRRSYLVACLAEQTDSDRVQMDSEAGAPDILADTSDGMLYYCTPEERNARQAAADKHGESGPSEWNAAPEAPIDFQFIRNEHVLDETTAPQLDLEVESEDGPLLLEMADAAPPALEDCIIDTQVPDEPAVIEEDVVPVPVVFRPPAQPEPAPAAPEPELADSLRPARRIVVSNKEIYLYFGPLRDGRRQGQGRTQMQNGHTAYEGGFSGDKREGFGTYYYKSGHLCYAGNWHQNQRSGLGVSFSARDGSLFVGSWENNTPTGRGAAFNRDGSLSYYGMWLDGLRDGRGIEYYGGSVLYEGQWRQDCYNGHGCLHLSGGGTLTGTFRDGFANGPCEEHAADGKTVRTGVWQNGHFVSGVSYRDGKPAEIVIREDDV</sequence>
<evidence type="ECO:0000313" key="5">
    <source>
        <dbReference type="Proteomes" id="UP000509623"/>
    </source>
</evidence>
<dbReference type="EMBL" id="CP046161">
    <property type="protein sequence ID" value="QKO30056.1"/>
    <property type="molecule type" value="Genomic_DNA"/>
</dbReference>
<protein>
    <recommendedName>
        <fullName evidence="6">MORN repeat-containing protein</fullName>
    </recommendedName>
</protein>
<dbReference type="EMBL" id="CP046051">
    <property type="protein sequence ID" value="QKN23262.1"/>
    <property type="molecule type" value="Genomic_DNA"/>
</dbReference>
<keyword evidence="1" id="KW-0677">Repeat</keyword>
<keyword evidence="5" id="KW-1185">Reference proteome</keyword>
<dbReference type="SMART" id="SM00698">
    <property type="entry name" value="MORN"/>
    <property type="match status" value="6"/>
</dbReference>
<dbReference type="InterPro" id="IPR003409">
    <property type="entry name" value="MORN"/>
</dbReference>
<gene>
    <name evidence="2" type="ORF">GJQ69_01415</name>
    <name evidence="3" type="ORF">GKP14_02935</name>
</gene>
<organism evidence="2 4">
    <name type="scientific">Caproicibacterium lactatifermentans</name>
    <dbReference type="NCBI Taxonomy" id="2666138"/>
    <lineage>
        <taxon>Bacteria</taxon>
        <taxon>Bacillati</taxon>
        <taxon>Bacillota</taxon>
        <taxon>Clostridia</taxon>
        <taxon>Eubacteriales</taxon>
        <taxon>Oscillospiraceae</taxon>
        <taxon>Caproicibacterium</taxon>
    </lineage>
</organism>
<dbReference type="Gene3D" id="2.20.110.10">
    <property type="entry name" value="Histone H3 K4-specific methyltransferase SET7/9 N-terminal domain"/>
    <property type="match status" value="3"/>
</dbReference>
<dbReference type="Pfam" id="PF02493">
    <property type="entry name" value="MORN"/>
    <property type="match status" value="6"/>
</dbReference>
<dbReference type="Proteomes" id="UP000509623">
    <property type="component" value="Chromosome"/>
</dbReference>
<evidence type="ECO:0000313" key="4">
    <source>
        <dbReference type="Proteomes" id="UP000501316"/>
    </source>
</evidence>
<evidence type="ECO:0000313" key="3">
    <source>
        <dbReference type="EMBL" id="QKO30056.1"/>
    </source>
</evidence>
<dbReference type="PANTHER" id="PTHR43215">
    <property type="entry name" value="RADIAL SPOKE HEAD 1 HOMOLOG"/>
    <property type="match status" value="1"/>
</dbReference>
<reference evidence="4 5" key="1">
    <citation type="submission" date="2019-11" db="EMBL/GenBank/DDBJ databases">
        <authorList>
            <person name="Ren C."/>
            <person name="Wang H."/>
            <person name="Xu Y."/>
        </authorList>
    </citation>
    <scope>NUCLEOTIDE SEQUENCE [LARGE SCALE GENOMIC DNA]</scope>
    <source>
        <strain evidence="5">JNU-WLY1368</strain>
        <strain evidence="2 4">LBM 19010</strain>
    </source>
</reference>
<reference evidence="3" key="3">
    <citation type="journal article" date="2022" name="Int. J. Syst. Evol. Microbiol.">
        <title>Caproicibacterium lactatifermentans sp. nov., isolated from pit clay used for the production of Chinese strong aroma-type liquor.</title>
        <authorList>
            <person name="Wang H."/>
            <person name="Gu Y."/>
            <person name="Zhao D."/>
            <person name="Qiao Z."/>
            <person name="Zheng J."/>
            <person name="Gao J."/>
            <person name="Ren C."/>
            <person name="Xu Y."/>
        </authorList>
    </citation>
    <scope>NUCLEOTIDE SEQUENCE</scope>
    <source>
        <strain evidence="3">JNU-WLY1368</strain>
    </source>
</reference>
<dbReference type="RefSeq" id="WP_174192775.1">
    <property type="nucleotide sequence ID" value="NZ_CP046051.1"/>
</dbReference>
<dbReference type="AlphaFoldDB" id="A0A859DR50"/>
<reference evidence="3" key="2">
    <citation type="journal article" date="2021" name="Appl. Environ. Microbiol.">
        <title>Adaptability of a Caproate-Producing Bacterium Contributes to Its Dominance in an Anaerobic Fermentation System.</title>
        <authorList>
            <person name="Wang H."/>
            <person name="Gu Y."/>
            <person name="Zhou W."/>
            <person name="Zhao D."/>
            <person name="Qiao Z."/>
            <person name="Zheng J."/>
            <person name="Gao J."/>
            <person name="Chen X."/>
            <person name="Ren C."/>
            <person name="Xu Y."/>
        </authorList>
    </citation>
    <scope>NUCLEOTIDE SEQUENCE</scope>
    <source>
        <strain evidence="3">JNU-WLY1368</strain>
    </source>
</reference>
<dbReference type="Proteomes" id="UP000501316">
    <property type="component" value="Chromosome"/>
</dbReference>
<evidence type="ECO:0000313" key="2">
    <source>
        <dbReference type="EMBL" id="QKN23262.1"/>
    </source>
</evidence>
<accession>A0A859DR50</accession>
<dbReference type="SUPFAM" id="SSF82185">
    <property type="entry name" value="Histone H3 K4-specific methyltransferase SET7/9 N-terminal domain"/>
    <property type="match status" value="1"/>
</dbReference>
<evidence type="ECO:0000256" key="1">
    <source>
        <dbReference type="ARBA" id="ARBA00022737"/>
    </source>
</evidence>